<proteinExistence type="predicted"/>
<feature type="compositionally biased region" description="Basic and acidic residues" evidence="1">
    <location>
        <begin position="786"/>
        <end position="800"/>
    </location>
</feature>
<feature type="compositionally biased region" description="Basic and acidic residues" evidence="1">
    <location>
        <begin position="887"/>
        <end position="898"/>
    </location>
</feature>
<comment type="caution">
    <text evidence="2">The sequence shown here is derived from an EMBL/GenBank/DDBJ whole genome shotgun (WGS) entry which is preliminary data.</text>
</comment>
<feature type="compositionally biased region" description="Polar residues" evidence="1">
    <location>
        <begin position="1392"/>
        <end position="1405"/>
    </location>
</feature>
<feature type="compositionally biased region" description="Low complexity" evidence="1">
    <location>
        <begin position="1308"/>
        <end position="1317"/>
    </location>
</feature>
<feature type="region of interest" description="Disordered" evidence="1">
    <location>
        <begin position="1245"/>
        <end position="1264"/>
    </location>
</feature>
<dbReference type="Proteomes" id="UP000828390">
    <property type="component" value="Unassembled WGS sequence"/>
</dbReference>
<evidence type="ECO:0000313" key="3">
    <source>
        <dbReference type="Proteomes" id="UP000828390"/>
    </source>
</evidence>
<feature type="compositionally biased region" description="Acidic residues" evidence="1">
    <location>
        <begin position="1985"/>
        <end position="1996"/>
    </location>
</feature>
<dbReference type="EMBL" id="JAIWYP010000010">
    <property type="protein sequence ID" value="KAH3748603.1"/>
    <property type="molecule type" value="Genomic_DNA"/>
</dbReference>
<keyword evidence="3" id="KW-1185">Reference proteome</keyword>
<accession>A0A9D4DGU7</accession>
<feature type="region of interest" description="Disordered" evidence="1">
    <location>
        <begin position="1918"/>
        <end position="2014"/>
    </location>
</feature>
<feature type="region of interest" description="Disordered" evidence="1">
    <location>
        <begin position="832"/>
        <end position="851"/>
    </location>
</feature>
<feature type="compositionally biased region" description="Polar residues" evidence="1">
    <location>
        <begin position="1937"/>
        <end position="1947"/>
    </location>
</feature>
<feature type="compositionally biased region" description="Basic and acidic residues" evidence="1">
    <location>
        <begin position="1961"/>
        <end position="1984"/>
    </location>
</feature>
<evidence type="ECO:0000256" key="1">
    <source>
        <dbReference type="SAM" id="MobiDB-lite"/>
    </source>
</evidence>
<gene>
    <name evidence="2" type="ORF">DPMN_183049</name>
</gene>
<reference evidence="2" key="1">
    <citation type="journal article" date="2019" name="bioRxiv">
        <title>The Genome of the Zebra Mussel, Dreissena polymorpha: A Resource for Invasive Species Research.</title>
        <authorList>
            <person name="McCartney M.A."/>
            <person name="Auch B."/>
            <person name="Kono T."/>
            <person name="Mallez S."/>
            <person name="Zhang Y."/>
            <person name="Obille A."/>
            <person name="Becker A."/>
            <person name="Abrahante J.E."/>
            <person name="Garbe J."/>
            <person name="Badalamenti J.P."/>
            <person name="Herman A."/>
            <person name="Mangelson H."/>
            <person name="Liachko I."/>
            <person name="Sullivan S."/>
            <person name="Sone E.D."/>
            <person name="Koren S."/>
            <person name="Silverstein K.A.T."/>
            <person name="Beckman K.B."/>
            <person name="Gohl D.M."/>
        </authorList>
    </citation>
    <scope>NUCLEOTIDE SEQUENCE</scope>
    <source>
        <strain evidence="2">Duluth1</strain>
        <tissue evidence="2">Whole animal</tissue>
    </source>
</reference>
<reference evidence="2" key="2">
    <citation type="submission" date="2020-11" db="EMBL/GenBank/DDBJ databases">
        <authorList>
            <person name="McCartney M.A."/>
            <person name="Auch B."/>
            <person name="Kono T."/>
            <person name="Mallez S."/>
            <person name="Becker A."/>
            <person name="Gohl D.M."/>
            <person name="Silverstein K.A.T."/>
            <person name="Koren S."/>
            <person name="Bechman K.B."/>
            <person name="Herman A."/>
            <person name="Abrahante J.E."/>
            <person name="Garbe J."/>
        </authorList>
    </citation>
    <scope>NUCLEOTIDE SEQUENCE</scope>
    <source>
        <strain evidence="2">Duluth1</strain>
        <tissue evidence="2">Whole animal</tissue>
    </source>
</reference>
<name>A0A9D4DGU7_DREPO</name>
<feature type="region of interest" description="Disordered" evidence="1">
    <location>
        <begin position="778"/>
        <end position="815"/>
    </location>
</feature>
<feature type="region of interest" description="Disordered" evidence="1">
    <location>
        <begin position="1307"/>
        <end position="1328"/>
    </location>
</feature>
<feature type="region of interest" description="Disordered" evidence="1">
    <location>
        <begin position="28"/>
        <end position="69"/>
    </location>
</feature>
<evidence type="ECO:0000313" key="2">
    <source>
        <dbReference type="EMBL" id="KAH3748603.1"/>
    </source>
</evidence>
<feature type="compositionally biased region" description="Polar residues" evidence="1">
    <location>
        <begin position="802"/>
        <end position="815"/>
    </location>
</feature>
<feature type="region of interest" description="Disordered" evidence="1">
    <location>
        <begin position="874"/>
        <end position="898"/>
    </location>
</feature>
<organism evidence="2 3">
    <name type="scientific">Dreissena polymorpha</name>
    <name type="common">Zebra mussel</name>
    <name type="synonym">Mytilus polymorpha</name>
    <dbReference type="NCBI Taxonomy" id="45954"/>
    <lineage>
        <taxon>Eukaryota</taxon>
        <taxon>Metazoa</taxon>
        <taxon>Spiralia</taxon>
        <taxon>Lophotrochozoa</taxon>
        <taxon>Mollusca</taxon>
        <taxon>Bivalvia</taxon>
        <taxon>Autobranchia</taxon>
        <taxon>Heteroconchia</taxon>
        <taxon>Euheterodonta</taxon>
        <taxon>Imparidentia</taxon>
        <taxon>Neoheterodontei</taxon>
        <taxon>Myida</taxon>
        <taxon>Dreissenoidea</taxon>
        <taxon>Dreissenidae</taxon>
        <taxon>Dreissena</taxon>
    </lineage>
</organism>
<protein>
    <submittedName>
        <fullName evidence="2">Uncharacterized protein</fullName>
    </submittedName>
</protein>
<sequence length="2348" mass="265135">MARANESKKGEVVHSDLDSVTCRDQVLQDDSVGASASKSDVSLTRHRRNVKNGNKFMNADPAVDKRVPSSKSCESVGYGKMKLVAGKQVVNAVHKVIGKKQKCDIEKHLKKVLGYEKGIRQAVDNETEKSTNASTRKAKKTVVKKSVKVKREMSKAEIADKNPNCERGHARSKIKTDGRMEGNTLNNSTKCEPRKEITGIVYEKRTDSNNSAVTMNGLIPGSRRSVAIETTGAQMQIIRGKNKKLGPQMFKITGHGTKGSLKKNINKHREVGQKDTNLESVPKTMMESDDVINYPLNLSAAGNRENTCQEKCEEGKIEISFVKKATYESCLDKSESLQELNNSLIDLISHTRQNVNLSNSEDRKVLQCGSAKMHDNLPGILRVATKQKSPMKQLLQFSLCQNSADNIGKDVTIKHESHEPMVSGKHLKHSSQQTSYAITPKEVELIAPSLQSEFLHREQQPFSYKPVRSQNTRAFVEEYFCKSPTLVIDDDSFPIVEGNQINVSHRNYHGKNMPLFAQIPSKSAQLYSEVKRTPRLKAYSANSVGRLQEEIMTKLQERAIKSIYSVEGNSDNDFMTEGVGMWRKIQKPRNCRKAKSADIYQRKQKDDMFKPASSICSTKSSNIVESRSFMRGINYNYSQDLRSSAERAGFVQGYGSSSSTTPDIYDEFARKKKPKARRTMSSPKPKPLTKPVSPNLHRTVARKGTPVAAQEKPIPSTHSFHTVGYLFKPKADGNLPENTNGAFTAKQIYEHKKSEANNLPVMAPCYFQRSKDRLSILTSQPNLDDNTTKRPLDVENHPKLEQSPSFSQMHVVQQRYSTDENIQVPELNHWSQTQNKAPGQDHVGTANSPVNSRTSIDSFSSYFSSHSKVRSLDISKPSLRSQCNSDEQQHDPKGCEKRSTRVTLLDKMTSFFEHFGNPKPSSSFESLNNIQNVAQMKNLPSETTLTSLISITPFMKNNEVSSRVVPHNQNPNQNASVFYDTEGKRTIKSLSRIKTQMYFKVSGDDTLYAVGKGIFIPENAQFYALSEEDQMEMTQSYCKNDHQDLQKLVGKNSLREELKSERDDHHLVENGAMFDFEAHNEASVDVDAVLKRICLDMEERDNLGNDVSTHLSQIKELLKKYGNKKNQTEIQSSDKVKASSPNAYSKDISIESHSKSFKEVVEEKRALKKRDDEELANKFCTSAQESLPSHAKWEGKKKCARNNQIVNDLLLTENSRKSTVAFHGLKNLDNNTDCKTNECVLNRSRPITEGNVPSPKRTEGNVPSPRRAFIAISREQARAQTFKKEVNAVPEEIGKRRNSPEVVKKCTSKALKSGGKSKTSKCKQKSDITLPRKESTHCSIEDGSPNIIPALRRLWIENPTSAKLKAKQCIHRAHDKKNLSQGQRYQLKESDTTQSQMSLTNQRGQEPNAIESGPMYLKKEDSHENFISKMDTEQLMSSQFGTEKEIPQKDCFVLLKKLKNLECENSNASTESNVYYSNQCEISSMKLNKENEVLDRHSKQEYTICEDGEHPIGDKVFQTTPDQWIPNQKQGRRFEESDAVNLNGKTTFITQGTEHLLQDNIIETPLNTSRNVFRSFNSESGDIEEAVLNWNTNYEEFTTENLVDDCETVAFSEENFDQNTIPGDSVAYIDEVMVKTEPYAEHVLGSTSKRNVNSECCDAKFSSQILATYDLKSDVSDTIVEQPGKDFNILTDPFLCDVCTISVEPYDDGVMLICTNANGRTFQIDQNHPSYETVIEMYNCQAMETENFGKEAFSDSENSDFYGICGTFSEEEKEDIYVIADSNVGNIIDCESWEVTREEIDAREGTSYEYCDVNDVVQSVSQGFHETDRKRSMASSNISTGLKILNVVGSYGNHSFQNCSDTNNKDVVKHHDMEKDNNTCDDVTTLVQSKVENGQALSKCNSENRTYKVKCHLKKTKKMSSLRKTDGDNATARPNYVANNESYTTIPGDNKAGLETDTDESFDKESDLDPSASDKSDKDYKPTDDEPDAESSDSTDAESMYSDENVEDIGRKRAKKRVSKCKPIGFKCPKRKNGNSSLNKIRKQFQKKYDVKNTAIINKWFKKSRKLVQNDSSAENFGKLKHLKEDTKNERSFLKDYYRKTIVKKGQPKKCKQDKKSVLNIQLRNDSQKISREDGIFKKNDRLTLSNDKLATSNDKTDIQNVAIKCVEENKEKGKSQCSDFKVGIIHEKSGVDKSDKNIGLTKSMRGSENCESLQDSWNEKLTNKQKHRGTLMNEAESHTLHIDKSEMSNAYIDSCSDMADSESVSSERKLRRGKKRRSTIIKDREEEISEEEKEKQEENTAAAEGFIKTQMKYYDIIKNTSSDSSKMKKQDNATNRYLFEKFVCNLI</sequence>
<feature type="region of interest" description="Disordered" evidence="1">
    <location>
        <begin position="670"/>
        <end position="694"/>
    </location>
</feature>
<feature type="region of interest" description="Disordered" evidence="1">
    <location>
        <begin position="1373"/>
        <end position="1410"/>
    </location>
</feature>